<dbReference type="PANTHER" id="PTHR31511">
    <property type="entry name" value="PROTEIN CBG23764"/>
    <property type="match status" value="1"/>
</dbReference>
<dbReference type="InterPro" id="IPR023211">
    <property type="entry name" value="DNA_pol_palm_dom_sf"/>
</dbReference>
<evidence type="ECO:0000313" key="1">
    <source>
        <dbReference type="EnsemblMetazoa" id="XP_029348220.1"/>
    </source>
</evidence>
<dbReference type="RefSeq" id="XP_029348220.1">
    <property type="nucleotide sequence ID" value="XM_029492360.1"/>
</dbReference>
<reference evidence="2" key="1">
    <citation type="submission" date="2010-06" db="EMBL/GenBank/DDBJ databases">
        <authorList>
            <person name="Jiang H."/>
            <person name="Abraham K."/>
            <person name="Ali S."/>
            <person name="Alsbrooks S.L."/>
            <person name="Anim B.N."/>
            <person name="Anosike U.S."/>
            <person name="Attaway T."/>
            <person name="Bandaranaike D.P."/>
            <person name="Battles P.K."/>
            <person name="Bell S.N."/>
            <person name="Bell A.V."/>
            <person name="Beltran B."/>
            <person name="Bickham C."/>
            <person name="Bustamante Y."/>
            <person name="Caleb T."/>
            <person name="Canada A."/>
            <person name="Cardenas V."/>
            <person name="Carter K."/>
            <person name="Chacko J."/>
            <person name="Chandrabose M.N."/>
            <person name="Chavez D."/>
            <person name="Chavez A."/>
            <person name="Chen L."/>
            <person name="Chu H.-S."/>
            <person name="Claassen K.J."/>
            <person name="Cockrell R."/>
            <person name="Collins M."/>
            <person name="Cooper J.A."/>
            <person name="Cree A."/>
            <person name="Curry S.M."/>
            <person name="Da Y."/>
            <person name="Dao M.D."/>
            <person name="Das B."/>
            <person name="Davila M.-L."/>
            <person name="Davy-Carroll L."/>
            <person name="Denson S."/>
            <person name="Dinh H."/>
            <person name="Ebong V.E."/>
            <person name="Edwards J.R."/>
            <person name="Egan A."/>
            <person name="El-Daye J."/>
            <person name="Escobedo L."/>
            <person name="Fernandez S."/>
            <person name="Fernando P.R."/>
            <person name="Flagg N."/>
            <person name="Forbes L.D."/>
            <person name="Fowler R.G."/>
            <person name="Fu Q."/>
            <person name="Gabisi R.A."/>
            <person name="Ganer J."/>
            <person name="Garbino Pronczuk A."/>
            <person name="Garcia R.M."/>
            <person name="Garner T."/>
            <person name="Garrett T.E."/>
            <person name="Gonzalez D.A."/>
            <person name="Hamid H."/>
            <person name="Hawkins E.S."/>
            <person name="Hirani K."/>
            <person name="Hogues M.E."/>
            <person name="Hollins B."/>
            <person name="Hsiao C.-H."/>
            <person name="Jabil R."/>
            <person name="James M.L."/>
            <person name="Jhangiani S.N."/>
            <person name="Johnson B."/>
            <person name="Johnson Q."/>
            <person name="Joshi V."/>
            <person name="Kalu J.B."/>
            <person name="Kam C."/>
            <person name="Kashfia A."/>
            <person name="Keebler J."/>
            <person name="Kisamo H."/>
            <person name="Kovar C.L."/>
            <person name="Lago L.A."/>
            <person name="Lai C.-Y."/>
            <person name="Laidlaw J."/>
            <person name="Lara F."/>
            <person name="Le T.-K."/>
            <person name="Lee S.L."/>
            <person name="Legall F.H."/>
            <person name="Lemon S.J."/>
            <person name="Lewis L.R."/>
            <person name="Li B."/>
            <person name="Liu Y."/>
            <person name="Liu Y.-S."/>
            <person name="Lopez J."/>
            <person name="Lozado R.J."/>
            <person name="Lu J."/>
            <person name="Madu R.C."/>
            <person name="Maheshwari M."/>
            <person name="Maheshwari R."/>
            <person name="Malloy K."/>
            <person name="Martinez E."/>
            <person name="Mathew T."/>
            <person name="Mercado I.C."/>
            <person name="Mercado C."/>
            <person name="Meyer B."/>
            <person name="Montgomery K."/>
            <person name="Morgan M.B."/>
            <person name="Munidasa M."/>
            <person name="Nazareth L.V."/>
            <person name="Nelson J."/>
            <person name="Ng B.M."/>
            <person name="Nguyen N.B."/>
            <person name="Nguyen P.Q."/>
            <person name="Nguyen T."/>
            <person name="Obregon M."/>
            <person name="Okwuonu G.O."/>
            <person name="Onwere C.G."/>
            <person name="Orozco G."/>
            <person name="Parra A."/>
            <person name="Patel S."/>
            <person name="Patil S."/>
            <person name="Perez A."/>
            <person name="Perez Y."/>
            <person name="Pham C."/>
            <person name="Primus E.L."/>
            <person name="Pu L.-L."/>
            <person name="Puazo M."/>
            <person name="Qin X."/>
            <person name="Quiroz J.B."/>
            <person name="Reese J."/>
            <person name="Richards S."/>
            <person name="Rives C.M."/>
            <person name="Robberts R."/>
            <person name="Ruiz S.J."/>
            <person name="Ruiz M.J."/>
            <person name="Santibanez J."/>
            <person name="Schneider B.W."/>
            <person name="Sisson I."/>
            <person name="Smith M."/>
            <person name="Sodergren E."/>
            <person name="Song X.-Z."/>
            <person name="Song B.B."/>
            <person name="Summersgill H."/>
            <person name="Thelus R."/>
            <person name="Thornton R.D."/>
            <person name="Trejos Z.Y."/>
            <person name="Usmani K."/>
            <person name="Vattathil S."/>
            <person name="Villasana D."/>
            <person name="Walker D.L."/>
            <person name="Wang S."/>
            <person name="Wang K."/>
            <person name="White C.S."/>
            <person name="Williams A.C."/>
            <person name="Williamson J."/>
            <person name="Wilson K."/>
            <person name="Woghiren I.O."/>
            <person name="Woodworth J.R."/>
            <person name="Worley K.C."/>
            <person name="Wright R.A."/>
            <person name="Wu W."/>
            <person name="Young L."/>
            <person name="Zhang L."/>
            <person name="Zhang J."/>
            <person name="Zhu Y."/>
            <person name="Muzny D.M."/>
            <person name="Weinstock G."/>
            <person name="Gibbs R.A."/>
        </authorList>
    </citation>
    <scope>NUCLEOTIDE SEQUENCE [LARGE SCALE GENOMIC DNA]</scope>
    <source>
        <strain evidence="2">LSR1</strain>
    </source>
</reference>
<sequence>MFELKTSNPIDSVDLKVRLNKHGYKYKFIKLSELVIDKKYEVTAFEIININGQERISATLGEYSDLYLKTDVVILADAFENFRDLCLSTLELDPAHYMTAPGFAYDCMLKYTKIELERLKCPNMLLFIENSIRGGITQSTKRFGKANIPNIEGLNYNSNEPITWLTYLDCVNLYGKSMLTELPFKDFEWVDDLNIDVTKIADDSEVGYILEVDIDYPKHLHKAHNDFPFLPLNECPPNSKVKKLLTTLLPKKNYIVHYKNLKQAISHGLILVKNHRAISFSQKKWMASYIVFCTKMRTKAKNEFEKEFWKLLINSVFGKCMENVRTRTSIKLVSSEKKANKLISKTNFKDRTIYSRNLMAIHQHKETIKFDKAIYVGSVILDVSKTFMYGFHYNVMKKKYGRKISSLYSDTDSLIYAIQTVNFFDDLKNDLLPYFDTSNYPKDHYCFSEIHKSQPGFFKDELKSKILKEFVSLRPKLYAYKTIDDTVEKKAKW</sequence>
<accession>A0A8R2NUZ6</accession>
<dbReference type="InterPro" id="IPR043502">
    <property type="entry name" value="DNA/RNA_pol_sf"/>
</dbReference>
<dbReference type="GO" id="GO:0071897">
    <property type="term" value="P:DNA biosynthetic process"/>
    <property type="evidence" value="ECO:0007669"/>
    <property type="project" value="UniProtKB-ARBA"/>
</dbReference>
<dbReference type="AlphaFoldDB" id="A0A8R2NUZ6"/>
<evidence type="ECO:0000313" key="2">
    <source>
        <dbReference type="Proteomes" id="UP000007819"/>
    </source>
</evidence>
<evidence type="ECO:0008006" key="3">
    <source>
        <dbReference type="Google" id="ProtNLM"/>
    </source>
</evidence>
<protein>
    <recommendedName>
        <fullName evidence="3">DNA-directed DNA polymerase</fullName>
    </recommendedName>
</protein>
<dbReference type="SUPFAM" id="SSF56672">
    <property type="entry name" value="DNA/RNA polymerases"/>
    <property type="match status" value="1"/>
</dbReference>
<dbReference type="KEGG" id="api:115034862"/>
<proteinExistence type="predicted"/>
<organism evidence="1 2">
    <name type="scientific">Acyrthosiphon pisum</name>
    <name type="common">Pea aphid</name>
    <dbReference type="NCBI Taxonomy" id="7029"/>
    <lineage>
        <taxon>Eukaryota</taxon>
        <taxon>Metazoa</taxon>
        <taxon>Ecdysozoa</taxon>
        <taxon>Arthropoda</taxon>
        <taxon>Hexapoda</taxon>
        <taxon>Insecta</taxon>
        <taxon>Pterygota</taxon>
        <taxon>Neoptera</taxon>
        <taxon>Paraneoptera</taxon>
        <taxon>Hemiptera</taxon>
        <taxon>Sternorrhyncha</taxon>
        <taxon>Aphidomorpha</taxon>
        <taxon>Aphidoidea</taxon>
        <taxon>Aphididae</taxon>
        <taxon>Macrosiphini</taxon>
        <taxon>Acyrthosiphon</taxon>
    </lineage>
</organism>
<dbReference type="OrthoDB" id="408971at2759"/>
<dbReference type="GeneID" id="115034862"/>
<dbReference type="PANTHER" id="PTHR31511:SF12">
    <property type="entry name" value="RHO TERMINATION FACTOR N-TERMINAL DOMAIN-CONTAINING PROTEIN"/>
    <property type="match status" value="1"/>
</dbReference>
<reference evidence="1" key="2">
    <citation type="submission" date="2022-06" db="UniProtKB">
        <authorList>
            <consortium name="EnsemblMetazoa"/>
        </authorList>
    </citation>
    <scope>IDENTIFICATION</scope>
</reference>
<dbReference type="EnsemblMetazoa" id="XM_029492360.1">
    <property type="protein sequence ID" value="XP_029348220.1"/>
    <property type="gene ID" value="LOC115034862"/>
</dbReference>
<dbReference type="Gene3D" id="3.90.1600.10">
    <property type="entry name" value="Palm domain of DNA polymerase"/>
    <property type="match status" value="1"/>
</dbReference>
<keyword evidence="2" id="KW-1185">Reference proteome</keyword>
<dbReference type="Proteomes" id="UP000007819">
    <property type="component" value="Unassembled WGS sequence"/>
</dbReference>
<name>A0A8R2NUZ6_ACYPI</name>